<keyword evidence="14" id="KW-1185">Reference proteome</keyword>
<dbReference type="Gene3D" id="3.40.850.10">
    <property type="entry name" value="Kinesin motor domain"/>
    <property type="match status" value="1"/>
</dbReference>
<dbReference type="FunFam" id="1.20.5.340:FF:000007">
    <property type="entry name" value="Myosin heavy chain, non-muscle"/>
    <property type="match status" value="1"/>
</dbReference>
<dbReference type="Gene3D" id="1.20.5.4820">
    <property type="match status" value="1"/>
</dbReference>
<dbReference type="GO" id="GO:0007015">
    <property type="term" value="P:actin filament organization"/>
    <property type="evidence" value="ECO:0007669"/>
    <property type="project" value="TreeGrafter"/>
</dbReference>
<dbReference type="GO" id="GO:0048731">
    <property type="term" value="P:system development"/>
    <property type="evidence" value="ECO:0007669"/>
    <property type="project" value="UniProtKB-ARBA"/>
</dbReference>
<evidence type="ECO:0000256" key="4">
    <source>
        <dbReference type="ARBA" id="ARBA00022860"/>
    </source>
</evidence>
<dbReference type="PRINTS" id="PR00193">
    <property type="entry name" value="MYOSINHEAVY"/>
</dbReference>
<dbReference type="Pfam" id="PF02736">
    <property type="entry name" value="Myosin_N"/>
    <property type="match status" value="1"/>
</dbReference>
<sequence>MSDAEKFLYADRNTINDPLAQADWASKKLVWVPSEKLGFEAGSIKEETGDECLVELVDSGKKIKVNKDDIQRMNPPKFSKVEDMAELTCLNEASVLHNLRERYYSGLIYTYSGLFCVVINPYKHLPIYTEEIVDMYKGKKRYEMPPHIYAITDTAYRSMMQDREDQSILCTGESGAGKTENTKKVIQYLAFVASSFKTKKDQGELEKQLLQANPILEAFGNGKTVKNDNSSRFGKFIRINFDVNGYIVGANIETYLLEKSRAIRQAKDERTFHVFYYLLSGAGDKLRAELCLEDYKKYRFLTNGNVTIPGQQDKELFAETIDAFRIMGIPEEEQTGLLKVVSAVLQLGNMSFKKERNSDQASMPDDTAAQKVCHLLGMNVTDFTRAILMPRIKVGRDYVQKAQTQEQAEFAVEALAKAMYERLFRWLVMRINKALDKTKRQGASFIGILDIAGFEIFELNSFEQLCINYTNEKLQQLFNHTMFILEQEEYQREGIEWSFIDFGLDLQPCIELIEKPTGPPGILALLDEECWFPKATDKSFVEKVVQELGNNSKFQKPKKLKDDADFCIIHYAGKVDYKANEWLMKNMDPLNDNVATLLNQSLDKFVSELWKDVDRIVGLDKVAGMAESLHGAVKTRKGMFRTVGQLYKEQLTNLMTTLRNTNPNFVRCIIPNHEKKAGKLAHHLVLDQLRCNGVLEGIRICRQGFPNRIVFQEFRQRYEILTPNAIPKGFMDGKQACVLMIKALELDSNLYRIGQSKVFFRAGVLAHLEEERDLKITDVIITFQAWCRGYVARRAFAKRQQQLTAMRVIQRNCAAYLKLRNWDWWRLFTKMVYSFLVSITLSDFSLLKLNTEKMALQEQLQAETELCQEAEEMRGRLAARQQELEEILHDLESRLEEEEERVSQFQTERKKMQHNITDLEQQLDEEEAARQKLQLEKVTMDAKLKKIEEEIMVLDDQNTKLNKEKKQLEERISEYTTNLAEEEEKSKSLQKLKNKHEAMITDLEDRLRKEEKQRQELEKSRRKLEGDSTELHDQIAELQAQIAELRAQLAKKEEELQAALARIEAEAALKNAAQKNIRELEAQISELQEDLELEKVARAKAEKHRRDLGEELEALKTELEDTLDSTAAQQELRTKRETEVAQLKKTLEDEARSHEQMLAEVRQKHNQAFEEINEQLEQAKRSKASVDKAKQALESERSELQIELQSLSQGKNESEHRRKKAESQLQELQVKHGESERQKQELADKVSKIGNSCTLSKVESKSVKAAKDCSTVESQLKDTQALLEEETRQKLALSTRVRQLEDEQNNMKEMLEEEEEGKKNFEKQLHTAQAQLADMKKKVEQEAQNLESMEDGKKKLQREVESFMQQLEEKNAGYDKLEKTKTRLQRELDDVLVDQAHLRQTVQELERKQKKFDQKNISQKYAEERDRAEAEAREKETRALTLTRELEAITDLKDELERVNKQLKTEMEDLMSSKDDAGKSVHELERAKRGMEQQLLEMKTQLEELEDELQLTEDAKLRLEVNMQAMKTQFERDLQSRDEQGEEKRKQLVKQVREMEMELEDERKQRAQAVSVRKKLELDLSELAAQIDSANKARDEALRQLKKLQAQMKDQMREFEDLRLSRDEALNQAKENERKIKSMEAEIMQLHEDLAAADRAKRQIQQERDELQDEINSQNAKK</sequence>
<dbReference type="FunFam" id="1.10.10.820:FF:000001">
    <property type="entry name" value="Myosin heavy chain"/>
    <property type="match status" value="1"/>
</dbReference>
<dbReference type="Pfam" id="PF00063">
    <property type="entry name" value="Myosin_head"/>
    <property type="match status" value="1"/>
</dbReference>
<dbReference type="GO" id="GO:0000146">
    <property type="term" value="F:microfilament motor activity"/>
    <property type="evidence" value="ECO:0007669"/>
    <property type="project" value="TreeGrafter"/>
</dbReference>
<feature type="region of interest" description="Disordered" evidence="10">
    <location>
        <begin position="1654"/>
        <end position="1678"/>
    </location>
</feature>
<dbReference type="FunFam" id="1.20.58.530:FF:000003">
    <property type="entry name" value="Myosin heavy chain 10"/>
    <property type="match status" value="1"/>
</dbReference>
<dbReference type="Gene3D" id="1.20.120.720">
    <property type="entry name" value="Myosin VI head, motor domain, U50 subdomain"/>
    <property type="match status" value="1"/>
</dbReference>
<evidence type="ECO:0000313" key="14">
    <source>
        <dbReference type="Proteomes" id="UP000472262"/>
    </source>
</evidence>
<evidence type="ECO:0000256" key="6">
    <source>
        <dbReference type="ARBA" id="ARBA00023123"/>
    </source>
</evidence>
<evidence type="ECO:0000256" key="5">
    <source>
        <dbReference type="ARBA" id="ARBA00023054"/>
    </source>
</evidence>
<keyword evidence="5" id="KW-0175">Coiled coil</keyword>
<name>A0A672TB03_SINGR</name>
<dbReference type="SMART" id="SM00015">
    <property type="entry name" value="IQ"/>
    <property type="match status" value="1"/>
</dbReference>
<evidence type="ECO:0000259" key="12">
    <source>
        <dbReference type="PROSITE" id="PS51844"/>
    </source>
</evidence>
<dbReference type="Pfam" id="PF00612">
    <property type="entry name" value="IQ"/>
    <property type="match status" value="1"/>
</dbReference>
<dbReference type="InterPro" id="IPR004009">
    <property type="entry name" value="SH3_Myosin"/>
</dbReference>
<dbReference type="Gene3D" id="2.30.30.360">
    <property type="entry name" value="Myosin S1 fragment, N-terminal"/>
    <property type="match status" value="1"/>
</dbReference>
<feature type="compositionally biased region" description="Basic and acidic residues" evidence="10">
    <location>
        <begin position="1421"/>
        <end position="1437"/>
    </location>
</feature>
<feature type="compositionally biased region" description="Basic and acidic residues" evidence="10">
    <location>
        <begin position="1654"/>
        <end position="1665"/>
    </location>
</feature>
<reference evidence="13" key="2">
    <citation type="submission" date="2025-09" db="UniProtKB">
        <authorList>
            <consortium name="Ensembl"/>
        </authorList>
    </citation>
    <scope>IDENTIFICATION</scope>
</reference>
<feature type="binding site" evidence="9">
    <location>
        <begin position="172"/>
        <end position="179"/>
    </location>
    <ligand>
        <name>ATP</name>
        <dbReference type="ChEBI" id="CHEBI:30616"/>
    </ligand>
</feature>
<dbReference type="InterPro" id="IPR027417">
    <property type="entry name" value="P-loop_NTPase"/>
</dbReference>
<dbReference type="PROSITE" id="PS51456">
    <property type="entry name" value="MYOSIN_MOTOR"/>
    <property type="match status" value="1"/>
</dbReference>
<dbReference type="InterPro" id="IPR036961">
    <property type="entry name" value="Kinesin_motor_dom_sf"/>
</dbReference>
<gene>
    <name evidence="13" type="primary">LOC107551920</name>
</gene>
<keyword evidence="8 9" id="KW-0009">Actin-binding</keyword>
<evidence type="ECO:0000256" key="8">
    <source>
        <dbReference type="ARBA" id="ARBA00023203"/>
    </source>
</evidence>
<evidence type="ECO:0000313" key="13">
    <source>
        <dbReference type="Ensembl" id="ENSSGRP00000111952.1"/>
    </source>
</evidence>
<dbReference type="FunFam" id="3.30.70.1590:FF:000001">
    <property type="entry name" value="Myosin heavy chain"/>
    <property type="match status" value="1"/>
</dbReference>
<dbReference type="InterPro" id="IPR002928">
    <property type="entry name" value="Myosin_tail"/>
</dbReference>
<dbReference type="FunFam" id="3.40.850.10:FF:000175">
    <property type="entry name" value="Myosin heavy chain 9"/>
    <property type="match status" value="1"/>
</dbReference>
<feature type="region of interest" description="Disordered" evidence="10">
    <location>
        <begin position="1203"/>
        <end position="1251"/>
    </location>
</feature>
<dbReference type="PROSITE" id="PS50096">
    <property type="entry name" value="IQ"/>
    <property type="match status" value="1"/>
</dbReference>
<dbReference type="SUPFAM" id="SSF90257">
    <property type="entry name" value="Myosin rod fragments"/>
    <property type="match status" value="4"/>
</dbReference>
<accession>A0A672TB03</accession>
<dbReference type="Pfam" id="PF01576">
    <property type="entry name" value="Myosin_tail_1"/>
    <property type="match status" value="1"/>
</dbReference>
<reference evidence="13" key="1">
    <citation type="submission" date="2025-08" db="UniProtKB">
        <authorList>
            <consortium name="Ensembl"/>
        </authorList>
    </citation>
    <scope>IDENTIFICATION</scope>
</reference>
<protein>
    <submittedName>
        <fullName evidence="13">Myosin-9-like</fullName>
    </submittedName>
</protein>
<dbReference type="GO" id="GO:0005524">
    <property type="term" value="F:ATP binding"/>
    <property type="evidence" value="ECO:0007669"/>
    <property type="project" value="UniProtKB-UniRule"/>
</dbReference>
<dbReference type="Ensembl" id="ENSSGRT00000118921.1">
    <property type="protein sequence ID" value="ENSSGRP00000111952.1"/>
    <property type="gene ID" value="ENSSGRG00000054871.1"/>
</dbReference>
<evidence type="ECO:0000259" key="11">
    <source>
        <dbReference type="PROSITE" id="PS51456"/>
    </source>
</evidence>
<proteinExistence type="inferred from homology"/>
<dbReference type="Gene3D" id="1.10.10.820">
    <property type="match status" value="1"/>
</dbReference>
<dbReference type="Gene3D" id="1.20.58.530">
    <property type="match status" value="1"/>
</dbReference>
<feature type="domain" description="Myosin N-terminal SH3-like" evidence="12">
    <location>
        <begin position="25"/>
        <end position="75"/>
    </location>
</feature>
<feature type="compositionally biased region" description="Basic and acidic residues" evidence="10">
    <location>
        <begin position="1229"/>
        <end position="1247"/>
    </location>
</feature>
<dbReference type="PANTHER" id="PTHR13140">
    <property type="entry name" value="MYOSIN"/>
    <property type="match status" value="1"/>
</dbReference>
<dbReference type="SUPFAM" id="SSF52540">
    <property type="entry name" value="P-loop containing nucleoside triphosphate hydrolases"/>
    <property type="match status" value="1"/>
</dbReference>
<dbReference type="GO" id="GO:0016020">
    <property type="term" value="C:membrane"/>
    <property type="evidence" value="ECO:0007669"/>
    <property type="project" value="TreeGrafter"/>
</dbReference>
<evidence type="ECO:0000256" key="10">
    <source>
        <dbReference type="SAM" id="MobiDB-lite"/>
    </source>
</evidence>
<dbReference type="FunFam" id="2.30.30.360:FF:000001">
    <property type="entry name" value="Myosin heavy chain"/>
    <property type="match status" value="1"/>
</dbReference>
<dbReference type="SMART" id="SM00242">
    <property type="entry name" value="MYSc"/>
    <property type="match status" value="1"/>
</dbReference>
<feature type="domain" description="Myosin motor" evidence="11">
    <location>
        <begin position="79"/>
        <end position="773"/>
    </location>
</feature>
<dbReference type="InterPro" id="IPR008989">
    <property type="entry name" value="Myosin_S1_N"/>
</dbReference>
<dbReference type="FunFam" id="1.20.5.340:FF:000008">
    <property type="entry name" value="Myosin heavy chain 11"/>
    <property type="match status" value="1"/>
</dbReference>
<keyword evidence="3 9" id="KW-0067">ATP-binding</keyword>
<dbReference type="InterPro" id="IPR001609">
    <property type="entry name" value="Myosin_head_motor_dom-like"/>
</dbReference>
<dbReference type="PANTHER" id="PTHR13140:SF857">
    <property type="entry name" value="MYOSIN-11"/>
    <property type="match status" value="1"/>
</dbReference>
<comment type="similarity">
    <text evidence="1 9">Belongs to the TRAFAC class myosin-kinesin ATPase superfamily. Myosin family.</text>
</comment>
<dbReference type="GO" id="GO:0016459">
    <property type="term" value="C:myosin complex"/>
    <property type="evidence" value="ECO:0007669"/>
    <property type="project" value="UniProtKB-KW"/>
</dbReference>
<keyword evidence="2 9" id="KW-0547">Nucleotide-binding</keyword>
<evidence type="ECO:0000256" key="1">
    <source>
        <dbReference type="ARBA" id="ARBA00008314"/>
    </source>
</evidence>
<feature type="region of interest" description="Disordered" evidence="10">
    <location>
        <begin position="1413"/>
        <end position="1437"/>
    </location>
</feature>
<keyword evidence="4" id="KW-0112">Calmodulin-binding</keyword>
<keyword evidence="6 9" id="KW-0518">Myosin</keyword>
<dbReference type="GO" id="GO:0005737">
    <property type="term" value="C:cytoplasm"/>
    <property type="evidence" value="ECO:0007669"/>
    <property type="project" value="TreeGrafter"/>
</dbReference>
<dbReference type="Proteomes" id="UP000472262">
    <property type="component" value="Unassembled WGS sequence"/>
</dbReference>
<dbReference type="PROSITE" id="PS51844">
    <property type="entry name" value="SH3_LIKE"/>
    <property type="match status" value="1"/>
</dbReference>
<dbReference type="FunFam" id="1.20.5.4820:FF:000002">
    <property type="entry name" value="Myosin heavy chain 10"/>
    <property type="match status" value="1"/>
</dbReference>
<feature type="region of interest" description="Disordered" evidence="10">
    <location>
        <begin position="1331"/>
        <end position="1353"/>
    </location>
</feature>
<evidence type="ECO:0000256" key="2">
    <source>
        <dbReference type="ARBA" id="ARBA00022741"/>
    </source>
</evidence>
<evidence type="ECO:0000256" key="9">
    <source>
        <dbReference type="PROSITE-ProRule" id="PRU00782"/>
    </source>
</evidence>
<evidence type="ECO:0000256" key="7">
    <source>
        <dbReference type="ARBA" id="ARBA00023175"/>
    </source>
</evidence>
<dbReference type="GO" id="GO:0051015">
    <property type="term" value="F:actin filament binding"/>
    <property type="evidence" value="ECO:0007669"/>
    <property type="project" value="InterPro"/>
</dbReference>
<dbReference type="InterPro" id="IPR000048">
    <property type="entry name" value="IQ_motif_EF-hand-BS"/>
</dbReference>
<organism evidence="13 14">
    <name type="scientific">Sinocyclocheilus grahami</name>
    <name type="common">Dianchi golden-line fish</name>
    <name type="synonym">Barbus grahami</name>
    <dbReference type="NCBI Taxonomy" id="75366"/>
    <lineage>
        <taxon>Eukaryota</taxon>
        <taxon>Metazoa</taxon>
        <taxon>Chordata</taxon>
        <taxon>Craniata</taxon>
        <taxon>Vertebrata</taxon>
        <taxon>Euteleostomi</taxon>
        <taxon>Actinopterygii</taxon>
        <taxon>Neopterygii</taxon>
        <taxon>Teleostei</taxon>
        <taxon>Ostariophysi</taxon>
        <taxon>Cypriniformes</taxon>
        <taxon>Cyprinidae</taxon>
        <taxon>Cyprininae</taxon>
        <taxon>Sinocyclocheilus</taxon>
    </lineage>
</organism>
<dbReference type="GO" id="GO:0005516">
    <property type="term" value="F:calmodulin binding"/>
    <property type="evidence" value="ECO:0007669"/>
    <property type="project" value="UniProtKB-KW"/>
</dbReference>
<dbReference type="FunFam" id="1.20.120.720:FF:000002">
    <property type="entry name" value="Myosin heavy chain 10"/>
    <property type="match status" value="1"/>
</dbReference>
<dbReference type="Gene3D" id="1.20.5.340">
    <property type="match status" value="3"/>
</dbReference>
<keyword evidence="7 9" id="KW-0505">Motor protein</keyword>
<feature type="region of interest" description="Actin-binding" evidence="9">
    <location>
        <begin position="651"/>
        <end position="673"/>
    </location>
</feature>
<evidence type="ECO:0000256" key="3">
    <source>
        <dbReference type="ARBA" id="ARBA00022840"/>
    </source>
</evidence>